<dbReference type="NCBIfam" id="TIGR04267">
    <property type="entry name" value="mod_HExxH"/>
    <property type="match status" value="1"/>
</dbReference>
<name>A0A010T064_PSEFL</name>
<reference evidence="1 2" key="1">
    <citation type="journal article" date="2011" name="J. Bacteriol.">
        <title>Draft genome sequence of the polycyclic aromatic hydrocarbon-degrading, genetically engineered bioluminescent bioreporter Pseudomonas fluorescens HK44.</title>
        <authorList>
            <person name="Chauhan A."/>
            <person name="Layton A.C."/>
            <person name="Williams D.E."/>
            <person name="Smartt A.E."/>
            <person name="Ripp S."/>
            <person name="Karpinets T.V."/>
            <person name="Brown S.D."/>
            <person name="Sayler G.S."/>
        </authorList>
    </citation>
    <scope>NUCLEOTIDE SEQUENCE [LARGE SCALE GENOMIC DNA]</scope>
    <source>
        <strain evidence="1 2">HK44</strain>
    </source>
</reference>
<evidence type="ECO:0000313" key="1">
    <source>
        <dbReference type="EMBL" id="EXF91152.1"/>
    </source>
</evidence>
<dbReference type="InterPro" id="IPR026337">
    <property type="entry name" value="AKG_HExxH"/>
</dbReference>
<dbReference type="PATRIC" id="fig|1042209.11.peg.6158"/>
<dbReference type="OrthoDB" id="6970119at2"/>
<sequence length="386" mass="44025">MEIGNSGLRELSDDELFQGTTFLPDTELSRFEVLLERVSRNRYTSFVALYTELFQLFPNAPQLAEFFEQAFNLIVPPTREQRVIINDPVFQVWSVLTAHYANLVITKKAANTEALEQMLIEFPLMLARVKKNDSVHMNDYCPPVYQFDVDPLVTRVAPPSYEFPGDEATRKQLERHGHSVSFFCDVVNIALLRIEHTWPACREQFRKLVKSICYLPDGSFRSCSASRFTGIILVSNRDDSILDLEESLVHEATHQLLYNIVEVCPVVKDETSREALFTLPWSGQKRDLYGYFHAFFVYVALVKYLERVRSRSSHELQRAQKRLVFILQGLIKALPDFEASTDFTPQGRQLLENLVQEVRALESQHAGLLAISGAAAGAKRMLGLTG</sequence>
<proteinExistence type="predicted"/>
<evidence type="ECO:0000313" key="2">
    <source>
        <dbReference type="Proteomes" id="UP000022611"/>
    </source>
</evidence>
<dbReference type="eggNOG" id="ENOG5033W4N">
    <property type="taxonomic scope" value="Bacteria"/>
</dbReference>
<organism evidence="1 2">
    <name type="scientific">Pseudomonas fluorescens HK44</name>
    <dbReference type="NCBI Taxonomy" id="1042209"/>
    <lineage>
        <taxon>Bacteria</taxon>
        <taxon>Pseudomonadati</taxon>
        <taxon>Pseudomonadota</taxon>
        <taxon>Gammaproteobacteria</taxon>
        <taxon>Pseudomonadales</taxon>
        <taxon>Pseudomonadaceae</taxon>
        <taxon>Pseudomonas</taxon>
    </lineage>
</organism>
<dbReference type="RefSeq" id="WP_019692210.1">
    <property type="nucleotide sequence ID" value="NZ_AFOY02000028.1"/>
</dbReference>
<dbReference type="EMBL" id="AFOY02000028">
    <property type="protein sequence ID" value="EXF91152.1"/>
    <property type="molecule type" value="Genomic_DNA"/>
</dbReference>
<dbReference type="HOGENOM" id="CLU_715456_0_0_6"/>
<evidence type="ECO:0008006" key="3">
    <source>
        <dbReference type="Google" id="ProtNLM"/>
    </source>
</evidence>
<protein>
    <recommendedName>
        <fullName evidence="3">HEXXH motif domain-containing protein</fullName>
    </recommendedName>
</protein>
<accession>A0A010T064</accession>
<gene>
    <name evidence="1" type="ORF">HK44_019930</name>
</gene>
<dbReference type="Proteomes" id="UP000022611">
    <property type="component" value="Unassembled WGS sequence"/>
</dbReference>
<dbReference type="AlphaFoldDB" id="A0A010T064"/>
<comment type="caution">
    <text evidence="1">The sequence shown here is derived from an EMBL/GenBank/DDBJ whole genome shotgun (WGS) entry which is preliminary data.</text>
</comment>